<keyword evidence="1" id="KW-0808">Transferase</keyword>
<accession>A0A4R2IG35</accession>
<name>A0A4R2IG35_9GAMM</name>
<gene>
    <name evidence="1" type="ORF">EV148_101591</name>
</gene>
<organism evidence="1 2">
    <name type="scientific">Dokdonella fugitiva</name>
    <dbReference type="NCBI Taxonomy" id="328517"/>
    <lineage>
        <taxon>Bacteria</taxon>
        <taxon>Pseudomonadati</taxon>
        <taxon>Pseudomonadota</taxon>
        <taxon>Gammaproteobacteria</taxon>
        <taxon>Lysobacterales</taxon>
        <taxon>Rhodanobacteraceae</taxon>
        <taxon>Dokdonella</taxon>
    </lineage>
</organism>
<dbReference type="EMBL" id="SLWQ01000001">
    <property type="protein sequence ID" value="TCO43172.1"/>
    <property type="molecule type" value="Genomic_DNA"/>
</dbReference>
<keyword evidence="2" id="KW-1185">Reference proteome</keyword>
<dbReference type="Proteomes" id="UP000294862">
    <property type="component" value="Unassembled WGS sequence"/>
</dbReference>
<reference evidence="1 2" key="1">
    <citation type="journal article" date="2015" name="Stand. Genomic Sci.">
        <title>Genomic Encyclopedia of Bacterial and Archaeal Type Strains, Phase III: the genomes of soil and plant-associated and newly described type strains.</title>
        <authorList>
            <person name="Whitman W.B."/>
            <person name="Woyke T."/>
            <person name="Klenk H.P."/>
            <person name="Zhou Y."/>
            <person name="Lilburn T.G."/>
            <person name="Beck B.J."/>
            <person name="De Vos P."/>
            <person name="Vandamme P."/>
            <person name="Eisen J.A."/>
            <person name="Garrity G."/>
            <person name="Hugenholtz P."/>
            <person name="Kyrpides N.C."/>
        </authorList>
    </citation>
    <scope>NUCLEOTIDE SEQUENCE [LARGE SCALE GENOMIC DNA]</scope>
    <source>
        <strain evidence="1 2">A3</strain>
    </source>
</reference>
<dbReference type="PANTHER" id="PTHR12526">
    <property type="entry name" value="GLYCOSYLTRANSFERASE"/>
    <property type="match status" value="1"/>
</dbReference>
<dbReference type="SUPFAM" id="SSF53756">
    <property type="entry name" value="UDP-Glycosyltransferase/glycogen phosphorylase"/>
    <property type="match status" value="1"/>
</dbReference>
<evidence type="ECO:0000313" key="2">
    <source>
        <dbReference type="Proteomes" id="UP000294862"/>
    </source>
</evidence>
<evidence type="ECO:0000313" key="1">
    <source>
        <dbReference type="EMBL" id="TCO43172.1"/>
    </source>
</evidence>
<comment type="caution">
    <text evidence="1">The sequence shown here is derived from an EMBL/GenBank/DDBJ whole genome shotgun (WGS) entry which is preliminary data.</text>
</comment>
<sequence>MRVLFLTSRFPGDLRSGDRRRAYEQLRLLAPTHAITLLTFDDRGGDPGLRRQVFELCERVILVPRDRLGMLARAALALPRALPLQVALYAAPALRKALHEACGDAAFDLVHLQLSRLGTFAPVPHGVPCVVDFVDALSLNMARRAHYDRGPMGLVARLEARRLARYERALCGRIAAGAVSSARDLAALGEPGNVRLVHNGVDPAEFPFSTAPRDDAAIAFVGNLGYFPNVDAALWFASRMPRIRAARPAAELRLVGARPAARLHRLAARVEGVRVIGPVERVHPHLARAAVAIAPMRAGSGQQLKILEAMATGTPVVATRDAAAAIDAVPGRDLLAADDPDDFADAVLRVLGDRELATTLARNGGDFVERRYSWRASAQALEQVWREAAGAPTRPGAATAG</sequence>
<proteinExistence type="predicted"/>
<dbReference type="RefSeq" id="WP_131993193.1">
    <property type="nucleotide sequence ID" value="NZ_JACGXM010000002.1"/>
</dbReference>
<dbReference type="Gene3D" id="3.40.50.2000">
    <property type="entry name" value="Glycogen Phosphorylase B"/>
    <property type="match status" value="2"/>
</dbReference>
<protein>
    <submittedName>
        <fullName evidence="1">Sugar transferase (PEP-CTERM/EpsH1 system associated)</fullName>
    </submittedName>
</protein>
<dbReference type="OrthoDB" id="9807209at2"/>
<dbReference type="GO" id="GO:0016757">
    <property type="term" value="F:glycosyltransferase activity"/>
    <property type="evidence" value="ECO:0007669"/>
    <property type="project" value="TreeGrafter"/>
</dbReference>
<dbReference type="PANTHER" id="PTHR12526:SF600">
    <property type="entry name" value="GLYCOSYL TRANSFERASE GROUP 1"/>
    <property type="match status" value="1"/>
</dbReference>
<dbReference type="CDD" id="cd03801">
    <property type="entry name" value="GT4_PimA-like"/>
    <property type="match status" value="1"/>
</dbReference>
<dbReference type="Pfam" id="PF13692">
    <property type="entry name" value="Glyco_trans_1_4"/>
    <property type="match status" value="1"/>
</dbReference>
<dbReference type="AlphaFoldDB" id="A0A4R2IG35"/>